<keyword evidence="4" id="KW-0547">Nucleotide-binding</keyword>
<evidence type="ECO:0000256" key="3">
    <source>
        <dbReference type="ARBA" id="ARBA00022679"/>
    </source>
</evidence>
<evidence type="ECO:0000256" key="9">
    <source>
        <dbReference type="SAM" id="MobiDB-lite"/>
    </source>
</evidence>
<evidence type="ECO:0000256" key="2">
    <source>
        <dbReference type="ARBA" id="ARBA00022527"/>
    </source>
</evidence>
<feature type="compositionally biased region" description="Low complexity" evidence="9">
    <location>
        <begin position="35"/>
        <end position="70"/>
    </location>
</feature>
<evidence type="ECO:0000256" key="7">
    <source>
        <dbReference type="ARBA" id="ARBA00047899"/>
    </source>
</evidence>
<name>A0ABW2BU40_9PSEU</name>
<keyword evidence="12" id="KW-1185">Reference proteome</keyword>
<organism evidence="11 12">
    <name type="scientific">Haloechinothrix salitolerans</name>
    <dbReference type="NCBI Taxonomy" id="926830"/>
    <lineage>
        <taxon>Bacteria</taxon>
        <taxon>Bacillati</taxon>
        <taxon>Actinomycetota</taxon>
        <taxon>Actinomycetes</taxon>
        <taxon>Pseudonocardiales</taxon>
        <taxon>Pseudonocardiaceae</taxon>
        <taxon>Haloechinothrix</taxon>
    </lineage>
</organism>
<dbReference type="SMART" id="SM00220">
    <property type="entry name" value="S_TKc"/>
    <property type="match status" value="1"/>
</dbReference>
<keyword evidence="6" id="KW-0067">ATP-binding</keyword>
<protein>
    <recommendedName>
        <fullName evidence="1">non-specific serine/threonine protein kinase</fullName>
        <ecNumber evidence="1">2.7.11.1</ecNumber>
    </recommendedName>
</protein>
<gene>
    <name evidence="11" type="ORF">ACFQGD_02770</name>
</gene>
<dbReference type="SUPFAM" id="SSF56112">
    <property type="entry name" value="Protein kinase-like (PK-like)"/>
    <property type="match status" value="1"/>
</dbReference>
<feature type="domain" description="Protein kinase" evidence="10">
    <location>
        <begin position="153"/>
        <end position="405"/>
    </location>
</feature>
<dbReference type="Gene3D" id="1.25.40.10">
    <property type="entry name" value="Tetratricopeptide repeat domain"/>
    <property type="match status" value="1"/>
</dbReference>
<evidence type="ECO:0000313" key="11">
    <source>
        <dbReference type="EMBL" id="MFC6866060.1"/>
    </source>
</evidence>
<reference evidence="12" key="1">
    <citation type="journal article" date="2019" name="Int. J. Syst. Evol. Microbiol.">
        <title>The Global Catalogue of Microorganisms (GCM) 10K type strain sequencing project: providing services to taxonomists for standard genome sequencing and annotation.</title>
        <authorList>
            <consortium name="The Broad Institute Genomics Platform"/>
            <consortium name="The Broad Institute Genome Sequencing Center for Infectious Disease"/>
            <person name="Wu L."/>
            <person name="Ma J."/>
        </authorList>
    </citation>
    <scope>NUCLEOTIDE SEQUENCE [LARGE SCALE GENOMIC DNA]</scope>
    <source>
        <strain evidence="12">KCTC 32255</strain>
    </source>
</reference>
<dbReference type="Pfam" id="PF00069">
    <property type="entry name" value="Pkinase"/>
    <property type="match status" value="1"/>
</dbReference>
<evidence type="ECO:0000259" key="10">
    <source>
        <dbReference type="PROSITE" id="PS50011"/>
    </source>
</evidence>
<accession>A0ABW2BU40</accession>
<dbReference type="PANTHER" id="PTHR24363:SF0">
    <property type="entry name" value="SERINE_THREONINE KINASE LIKE DOMAIN CONTAINING 1"/>
    <property type="match status" value="1"/>
</dbReference>
<evidence type="ECO:0000256" key="4">
    <source>
        <dbReference type="ARBA" id="ARBA00022741"/>
    </source>
</evidence>
<dbReference type="Gene3D" id="3.30.200.20">
    <property type="entry name" value="Phosphorylase Kinase, domain 1"/>
    <property type="match status" value="1"/>
</dbReference>
<dbReference type="InterPro" id="IPR031636">
    <property type="entry name" value="PknG_TPR"/>
</dbReference>
<dbReference type="Pfam" id="PF16919">
    <property type="entry name" value="PknG_rubred"/>
    <property type="match status" value="1"/>
</dbReference>
<dbReference type="Pfam" id="PF16918">
    <property type="entry name" value="PknG_TPR"/>
    <property type="match status" value="1"/>
</dbReference>
<evidence type="ECO:0000256" key="5">
    <source>
        <dbReference type="ARBA" id="ARBA00022777"/>
    </source>
</evidence>
<dbReference type="InterPro" id="IPR000719">
    <property type="entry name" value="Prot_kinase_dom"/>
</dbReference>
<dbReference type="InterPro" id="IPR031634">
    <property type="entry name" value="PknG_rubred"/>
</dbReference>
<dbReference type="InterPro" id="IPR011990">
    <property type="entry name" value="TPR-like_helical_dom_sf"/>
</dbReference>
<dbReference type="PROSITE" id="PS50011">
    <property type="entry name" value="PROTEIN_KINASE_DOM"/>
    <property type="match status" value="1"/>
</dbReference>
<evidence type="ECO:0000256" key="1">
    <source>
        <dbReference type="ARBA" id="ARBA00012513"/>
    </source>
</evidence>
<dbReference type="CDD" id="cd14014">
    <property type="entry name" value="STKc_PknB_like"/>
    <property type="match status" value="1"/>
</dbReference>
<evidence type="ECO:0000256" key="6">
    <source>
        <dbReference type="ARBA" id="ARBA00022840"/>
    </source>
</evidence>
<evidence type="ECO:0000313" key="12">
    <source>
        <dbReference type="Proteomes" id="UP001596337"/>
    </source>
</evidence>
<keyword evidence="2" id="KW-0723">Serine/threonine-protein kinase</keyword>
<dbReference type="RefSeq" id="WP_345406945.1">
    <property type="nucleotide sequence ID" value="NZ_BAABLA010000123.1"/>
</dbReference>
<comment type="catalytic activity">
    <reaction evidence="7">
        <text>L-threonyl-[protein] + ATP = O-phospho-L-threonyl-[protein] + ADP + H(+)</text>
        <dbReference type="Rhea" id="RHEA:46608"/>
        <dbReference type="Rhea" id="RHEA-COMP:11060"/>
        <dbReference type="Rhea" id="RHEA-COMP:11605"/>
        <dbReference type="ChEBI" id="CHEBI:15378"/>
        <dbReference type="ChEBI" id="CHEBI:30013"/>
        <dbReference type="ChEBI" id="CHEBI:30616"/>
        <dbReference type="ChEBI" id="CHEBI:61977"/>
        <dbReference type="ChEBI" id="CHEBI:456216"/>
        <dbReference type="EC" id="2.7.11.1"/>
    </reaction>
</comment>
<proteinExistence type="predicted"/>
<dbReference type="InterPro" id="IPR011009">
    <property type="entry name" value="Kinase-like_dom_sf"/>
</dbReference>
<evidence type="ECO:0000256" key="8">
    <source>
        <dbReference type="ARBA" id="ARBA00048679"/>
    </source>
</evidence>
<comment type="catalytic activity">
    <reaction evidence="8">
        <text>L-seryl-[protein] + ATP = O-phospho-L-seryl-[protein] + ADP + H(+)</text>
        <dbReference type="Rhea" id="RHEA:17989"/>
        <dbReference type="Rhea" id="RHEA-COMP:9863"/>
        <dbReference type="Rhea" id="RHEA-COMP:11604"/>
        <dbReference type="ChEBI" id="CHEBI:15378"/>
        <dbReference type="ChEBI" id="CHEBI:29999"/>
        <dbReference type="ChEBI" id="CHEBI:30616"/>
        <dbReference type="ChEBI" id="CHEBI:83421"/>
        <dbReference type="ChEBI" id="CHEBI:456216"/>
        <dbReference type="EC" id="2.7.11.1"/>
    </reaction>
</comment>
<dbReference type="EC" id="2.7.11.1" evidence="1"/>
<dbReference type="EMBL" id="JBHSXX010000001">
    <property type="protein sequence ID" value="MFC6866060.1"/>
    <property type="molecule type" value="Genomic_DNA"/>
</dbReference>
<dbReference type="Gene3D" id="1.10.510.10">
    <property type="entry name" value="Transferase(Phosphotransferase) domain 1"/>
    <property type="match status" value="1"/>
</dbReference>
<feature type="region of interest" description="Disordered" evidence="9">
    <location>
        <begin position="30"/>
        <end position="72"/>
    </location>
</feature>
<dbReference type="PANTHER" id="PTHR24363">
    <property type="entry name" value="SERINE/THREONINE PROTEIN KINASE"/>
    <property type="match status" value="1"/>
</dbReference>
<comment type="caution">
    <text evidence="11">The sequence shown here is derived from an EMBL/GenBank/DDBJ whole genome shotgun (WGS) entry which is preliminary data.</text>
</comment>
<sequence length="742" mass="79246">MTRCPRAGCAGTVDEDGFCDVCGLEAVETATGSESRSNASARTGASSGSGVKSWTAASSSSNPVSSRSGSSGRGMLGVGLIEVPPVPYRDPSDVVLDNPVVPERQRFCGRCGSEVGRSRGERPARASGFCPKCGQRYSFTPALSPGQVVNDQYEVLGCLAHGGLGWIYLARDQAVSGRWVVLKGVIDGADADATAAAIAERHFLAKVEHPNIVKIHNFVQHGDDEASVGYIVMEYVGGQSLKDLLKQRRIERGPTECLPVEQAIAYAIEVLRPLGYLHANGLLYCDVKPDNVIQTQEQLKLIDLGAVRHIDDDTGAVFGTEGYQAPEVSEEGPSPASDLYAVGRMLAVLSIPFDFRSTYVDRLPSQAEAPLLAEHESLRRLLARACHRDPKRRFDSAVEMAEQLTCVLREVLAASDGQPRPASSTSFGPELESFGTHADENEVVATVDGLTVARALPVPRVDGSDHAAGLLTALGSASPADLLDEIKDTAPTVEVRLRRVRAHIELRDVDAAWSEAEEASGDAWRARWAKGLAALAADKPVDARRAFDSVVDLLPGELVAKLALAAAAELSGDLADAARYYGVAWRTDRSLVSAAFGLARVLLADGARTEAVAVLGSVPTTSAHYVAAQEAAIRAVANTSNPASLASMELVAAGERLGQIEIGEARRARLEADLLETALNRAFADGPATPDGSRVLGCRLEEDDLRLGLEQRYRTLARHSASVLERYAYVDRANQVRPWTWV</sequence>
<dbReference type="SUPFAM" id="SSF48452">
    <property type="entry name" value="TPR-like"/>
    <property type="match status" value="1"/>
</dbReference>
<dbReference type="Proteomes" id="UP001596337">
    <property type="component" value="Unassembled WGS sequence"/>
</dbReference>
<keyword evidence="5" id="KW-0418">Kinase</keyword>
<keyword evidence="3" id="KW-0808">Transferase</keyword>